<dbReference type="AlphaFoldDB" id="A0A2A9EQV6"/>
<dbReference type="InterPro" id="IPR036291">
    <property type="entry name" value="NAD(P)-bd_dom_sf"/>
</dbReference>
<sequence>MATTAVNAAGTAPAVAGTRTVLVAGASGFLGHHLVRHLRHRGDVVRRLVRRGPRAPDEVGWDPASGALDRAALDGVDVVVNLGGASLGRLPWTAAYKEEILRSRVDGTRILAEAVARAIDHDGRRVRLLQASGTDVYGDRGDEVLTETSDPGDGFLADVCRQWEAATAPAADAGAQVVLLRTAPALAPSGGAIAPLTTLIRLGLGGPIAGGRQWFPWITLADHVRAQLHLIDSSVTGPVNLAAPGAARQGEVVAALAAAMHRPAVVRAPRAALALAGRDFADFLAASRRVAPRVLLDDGLVYLHPDLAAAAPWVADRGSARSE</sequence>
<evidence type="ECO:0008006" key="6">
    <source>
        <dbReference type="Google" id="ProtNLM"/>
    </source>
</evidence>
<dbReference type="NCBIfam" id="TIGR01777">
    <property type="entry name" value="yfcH"/>
    <property type="match status" value="1"/>
</dbReference>
<dbReference type="RefSeq" id="WP_098485126.1">
    <property type="nucleotide sequence ID" value="NZ_PDJI01000004.1"/>
</dbReference>
<dbReference type="PANTHER" id="PTHR11092:SF0">
    <property type="entry name" value="EPIMERASE FAMILY PROTEIN SDR39U1"/>
    <property type="match status" value="1"/>
</dbReference>
<reference evidence="4 5" key="1">
    <citation type="submission" date="2017-10" db="EMBL/GenBank/DDBJ databases">
        <title>Sequencing the genomes of 1000 actinobacteria strains.</title>
        <authorList>
            <person name="Klenk H.-P."/>
        </authorList>
    </citation>
    <scope>NUCLEOTIDE SEQUENCE [LARGE SCALE GENOMIC DNA]</scope>
    <source>
        <strain evidence="4 5">DSM 21838</strain>
    </source>
</reference>
<dbReference type="PANTHER" id="PTHR11092">
    <property type="entry name" value="SUGAR NUCLEOTIDE EPIMERASE RELATED"/>
    <property type="match status" value="1"/>
</dbReference>
<evidence type="ECO:0000259" key="3">
    <source>
        <dbReference type="Pfam" id="PF08338"/>
    </source>
</evidence>
<dbReference type="InterPro" id="IPR001509">
    <property type="entry name" value="Epimerase_deHydtase"/>
</dbReference>
<keyword evidence="5" id="KW-1185">Reference proteome</keyword>
<proteinExistence type="inferred from homology"/>
<evidence type="ECO:0000313" key="5">
    <source>
        <dbReference type="Proteomes" id="UP000222106"/>
    </source>
</evidence>
<dbReference type="Gene3D" id="3.40.50.720">
    <property type="entry name" value="NAD(P)-binding Rossmann-like Domain"/>
    <property type="match status" value="1"/>
</dbReference>
<gene>
    <name evidence="4" type="ORF">ATJ97_3906</name>
</gene>
<comment type="caution">
    <text evidence="4">The sequence shown here is derived from an EMBL/GenBank/DDBJ whole genome shotgun (WGS) entry which is preliminary data.</text>
</comment>
<dbReference type="Proteomes" id="UP000222106">
    <property type="component" value="Unassembled WGS sequence"/>
</dbReference>
<comment type="similarity">
    <text evidence="1">Belongs to the NAD(P)-dependent epimerase/dehydratase family. SDR39U1 subfamily.</text>
</comment>
<evidence type="ECO:0000256" key="1">
    <source>
        <dbReference type="ARBA" id="ARBA00009353"/>
    </source>
</evidence>
<dbReference type="Pfam" id="PF08338">
    <property type="entry name" value="DUF1731"/>
    <property type="match status" value="1"/>
</dbReference>
<feature type="domain" description="NAD-dependent epimerase/dehydratase" evidence="2">
    <location>
        <begin position="21"/>
        <end position="237"/>
    </location>
</feature>
<dbReference type="InterPro" id="IPR010099">
    <property type="entry name" value="SDR39U1"/>
</dbReference>
<name>A0A2A9EQV6_9MICO</name>
<dbReference type="OrthoDB" id="9801773at2"/>
<feature type="domain" description="DUF1731" evidence="3">
    <location>
        <begin position="268"/>
        <end position="310"/>
    </location>
</feature>
<dbReference type="SUPFAM" id="SSF51735">
    <property type="entry name" value="NAD(P)-binding Rossmann-fold domains"/>
    <property type="match status" value="1"/>
</dbReference>
<dbReference type="EMBL" id="PDJI01000004">
    <property type="protein sequence ID" value="PFG41354.1"/>
    <property type="molecule type" value="Genomic_DNA"/>
</dbReference>
<evidence type="ECO:0000313" key="4">
    <source>
        <dbReference type="EMBL" id="PFG41354.1"/>
    </source>
</evidence>
<organism evidence="4 5">
    <name type="scientific">Georgenia soli</name>
    <dbReference type="NCBI Taxonomy" id="638953"/>
    <lineage>
        <taxon>Bacteria</taxon>
        <taxon>Bacillati</taxon>
        <taxon>Actinomycetota</taxon>
        <taxon>Actinomycetes</taxon>
        <taxon>Micrococcales</taxon>
        <taxon>Bogoriellaceae</taxon>
        <taxon>Georgenia</taxon>
    </lineage>
</organism>
<evidence type="ECO:0000259" key="2">
    <source>
        <dbReference type="Pfam" id="PF01370"/>
    </source>
</evidence>
<protein>
    <recommendedName>
        <fullName evidence="6">TIGR01777 family protein</fullName>
    </recommendedName>
</protein>
<dbReference type="InterPro" id="IPR013549">
    <property type="entry name" value="DUF1731"/>
</dbReference>
<accession>A0A2A9EQV6</accession>
<dbReference type="Pfam" id="PF01370">
    <property type="entry name" value="Epimerase"/>
    <property type="match status" value="1"/>
</dbReference>